<dbReference type="Proteomes" id="UP001170954">
    <property type="component" value="Unassembled WGS sequence"/>
</dbReference>
<organism evidence="2 3">
    <name type="scientific">Sphingobacterium hotanense</name>
    <dbReference type="NCBI Taxonomy" id="649196"/>
    <lineage>
        <taxon>Bacteria</taxon>
        <taxon>Pseudomonadati</taxon>
        <taxon>Bacteroidota</taxon>
        <taxon>Sphingobacteriia</taxon>
        <taxon>Sphingobacteriales</taxon>
        <taxon>Sphingobacteriaceae</taxon>
        <taxon>Sphingobacterium</taxon>
    </lineage>
</organism>
<reference evidence="2" key="2">
    <citation type="journal article" date="2022" name="Sci. Total Environ.">
        <title>Prevalence, transmission, and molecular epidemiology of tet(X)-positive bacteria among humans, animals, and environmental niches in China: An epidemiological, and genomic-based study.</title>
        <authorList>
            <person name="Dong N."/>
            <person name="Zeng Y."/>
            <person name="Cai C."/>
            <person name="Sun C."/>
            <person name="Lu J."/>
            <person name="Liu C."/>
            <person name="Zhou H."/>
            <person name="Sun Q."/>
            <person name="Shu L."/>
            <person name="Wang H."/>
            <person name="Wang Y."/>
            <person name="Wang S."/>
            <person name="Wu C."/>
            <person name="Chan E.W."/>
            <person name="Chen G."/>
            <person name="Shen Z."/>
            <person name="Chen S."/>
            <person name="Zhang R."/>
        </authorList>
    </citation>
    <scope>NUCLEOTIDE SEQUENCE</scope>
    <source>
        <strain evidence="2">R1692</strain>
    </source>
</reference>
<feature type="domain" description="IrrE N-terminal-like" evidence="1">
    <location>
        <begin position="35"/>
        <end position="127"/>
    </location>
</feature>
<evidence type="ECO:0000259" key="1">
    <source>
        <dbReference type="Pfam" id="PF06114"/>
    </source>
</evidence>
<proteinExistence type="predicted"/>
<evidence type="ECO:0000313" key="2">
    <source>
        <dbReference type="EMBL" id="MDM1048203.1"/>
    </source>
</evidence>
<dbReference type="InterPro" id="IPR052345">
    <property type="entry name" value="Rad_response_metalloprotease"/>
</dbReference>
<dbReference type="EMBL" id="JACAGK010000018">
    <property type="protein sequence ID" value="MDM1048203.1"/>
    <property type="molecule type" value="Genomic_DNA"/>
</dbReference>
<protein>
    <submittedName>
        <fullName evidence="2">ImmA/IrrE family metallo-endopeptidase</fullName>
    </submittedName>
</protein>
<gene>
    <name evidence="2" type="ORF">HX018_08140</name>
</gene>
<dbReference type="Pfam" id="PF06114">
    <property type="entry name" value="Peptidase_M78"/>
    <property type="match status" value="1"/>
</dbReference>
<name>A0ABT7NMP6_9SPHI</name>
<dbReference type="PANTHER" id="PTHR43236">
    <property type="entry name" value="ANTITOXIN HIGA1"/>
    <property type="match status" value="1"/>
</dbReference>
<comment type="caution">
    <text evidence="2">The sequence shown here is derived from an EMBL/GenBank/DDBJ whole genome shotgun (WGS) entry which is preliminary data.</text>
</comment>
<dbReference type="Gene3D" id="1.10.10.2910">
    <property type="match status" value="1"/>
</dbReference>
<reference evidence="2" key="1">
    <citation type="submission" date="2020-06" db="EMBL/GenBank/DDBJ databases">
        <authorList>
            <person name="Dong N."/>
        </authorList>
    </citation>
    <scope>NUCLEOTIDE SEQUENCE</scope>
    <source>
        <strain evidence="2">R1692</strain>
    </source>
</reference>
<keyword evidence="3" id="KW-1185">Reference proteome</keyword>
<accession>A0ABT7NMP6</accession>
<sequence length="286" mass="32987">MNELYTSAIRKASETRLKLGLSLYEAINIYDVCSKLNIDVQFVDINMEGLYVNNIIMNNTSQPKIIISRLRPFPRRIFTCGHELGHHVFNHGLKLDILTDENDNSNYKSDDEKLVDAFSAHLLMPIACVQSEFKKRKLDFNTAREIDYYIVSSVLGVGYQTLITHCKVNMLMNEYKYMELSKHTPSKIFKKHFGNVEEKAYFKIIDFKTNNQPIDLEVSNYLVIPSDLEVDNNYLEKIKSTEVGTLYLAKKSGISSIYSTSGETSCFVRIQPQNYIGFAEYRHLEN</sequence>
<evidence type="ECO:0000313" key="3">
    <source>
        <dbReference type="Proteomes" id="UP001170954"/>
    </source>
</evidence>
<dbReference type="RefSeq" id="WP_143884040.1">
    <property type="nucleotide sequence ID" value="NZ_JACAGK010000018.1"/>
</dbReference>
<dbReference type="PANTHER" id="PTHR43236:SF1">
    <property type="entry name" value="BLL7220 PROTEIN"/>
    <property type="match status" value="1"/>
</dbReference>
<dbReference type="InterPro" id="IPR010359">
    <property type="entry name" value="IrrE_HExxH"/>
</dbReference>